<dbReference type="GO" id="GO:0160148">
    <property type="term" value="F:tRNA pseudouridine(55) synthase activity"/>
    <property type="evidence" value="ECO:0007669"/>
    <property type="project" value="UniProtKB-EC"/>
</dbReference>
<dbReference type="Proteomes" id="UP000034163">
    <property type="component" value="Unassembled WGS sequence"/>
</dbReference>
<dbReference type="Pfam" id="PF16198">
    <property type="entry name" value="TruB_C_2"/>
    <property type="match status" value="1"/>
</dbReference>
<dbReference type="InterPro" id="IPR014780">
    <property type="entry name" value="tRNA_psdUridine_synth_TruB"/>
</dbReference>
<dbReference type="NCBIfam" id="TIGR00431">
    <property type="entry name" value="TruB"/>
    <property type="match status" value="1"/>
</dbReference>
<evidence type="ECO:0000259" key="7">
    <source>
        <dbReference type="Pfam" id="PF16198"/>
    </source>
</evidence>
<gene>
    <name evidence="8" type="ORF">UU72_C0031G0009</name>
</gene>
<feature type="domain" description="Pseudouridine synthase II N-terminal" evidence="6">
    <location>
        <begin position="21"/>
        <end position="185"/>
    </location>
</feature>
<evidence type="ECO:0000256" key="2">
    <source>
        <dbReference type="ARBA" id="ARBA00005642"/>
    </source>
</evidence>
<dbReference type="PANTHER" id="PTHR13767:SF2">
    <property type="entry name" value="PSEUDOURIDYLATE SYNTHASE TRUB1"/>
    <property type="match status" value="1"/>
</dbReference>
<dbReference type="AlphaFoldDB" id="A0A0G0WT49"/>
<evidence type="ECO:0000259" key="6">
    <source>
        <dbReference type="Pfam" id="PF01509"/>
    </source>
</evidence>
<comment type="catalytic activity">
    <reaction evidence="1">
        <text>uridine(55) in tRNA = pseudouridine(55) in tRNA</text>
        <dbReference type="Rhea" id="RHEA:42532"/>
        <dbReference type="Rhea" id="RHEA-COMP:10101"/>
        <dbReference type="Rhea" id="RHEA-COMP:10102"/>
        <dbReference type="ChEBI" id="CHEBI:65314"/>
        <dbReference type="ChEBI" id="CHEBI:65315"/>
        <dbReference type="EC" id="5.4.99.25"/>
    </reaction>
</comment>
<organism evidence="8 9">
    <name type="scientific">candidate division WWE3 bacterium GW2011_GWB1_41_6</name>
    <dbReference type="NCBI Taxonomy" id="1619112"/>
    <lineage>
        <taxon>Bacteria</taxon>
        <taxon>Katanobacteria</taxon>
    </lineage>
</organism>
<name>A0A0G0WT49_UNCKA</name>
<dbReference type="GO" id="GO:0003723">
    <property type="term" value="F:RNA binding"/>
    <property type="evidence" value="ECO:0007669"/>
    <property type="project" value="InterPro"/>
</dbReference>
<dbReference type="SUPFAM" id="SSF55120">
    <property type="entry name" value="Pseudouridine synthase"/>
    <property type="match status" value="1"/>
</dbReference>
<dbReference type="EC" id="5.4.99.25" evidence="3"/>
<evidence type="ECO:0000256" key="5">
    <source>
        <dbReference type="ARBA" id="ARBA00023235"/>
    </source>
</evidence>
<dbReference type="InterPro" id="IPR002501">
    <property type="entry name" value="PsdUridine_synth_N"/>
</dbReference>
<evidence type="ECO:0000256" key="4">
    <source>
        <dbReference type="ARBA" id="ARBA00022694"/>
    </source>
</evidence>
<dbReference type="GO" id="GO:1990481">
    <property type="term" value="P:mRNA pseudouridine synthesis"/>
    <property type="evidence" value="ECO:0007669"/>
    <property type="project" value="TreeGrafter"/>
</dbReference>
<protein>
    <recommendedName>
        <fullName evidence="3">tRNA pseudouridine(55) synthase</fullName>
        <ecNumber evidence="3">5.4.99.25</ecNumber>
    </recommendedName>
</protein>
<keyword evidence="4" id="KW-0819">tRNA processing</keyword>
<proteinExistence type="inferred from homology"/>
<feature type="domain" description="tRNA pseudouridylate synthase B C-terminal" evidence="7">
    <location>
        <begin position="186"/>
        <end position="225"/>
    </location>
</feature>
<dbReference type="EMBL" id="LCBS01000031">
    <property type="protein sequence ID" value="KKS15939.1"/>
    <property type="molecule type" value="Genomic_DNA"/>
</dbReference>
<dbReference type="InterPro" id="IPR020103">
    <property type="entry name" value="PsdUridine_synth_cat_dom_sf"/>
</dbReference>
<evidence type="ECO:0000256" key="3">
    <source>
        <dbReference type="ARBA" id="ARBA00012787"/>
    </source>
</evidence>
<evidence type="ECO:0000313" key="9">
    <source>
        <dbReference type="Proteomes" id="UP000034163"/>
    </source>
</evidence>
<evidence type="ECO:0000256" key="1">
    <source>
        <dbReference type="ARBA" id="ARBA00000385"/>
    </source>
</evidence>
<dbReference type="Gene3D" id="3.30.2350.10">
    <property type="entry name" value="Pseudouridine synthase"/>
    <property type="match status" value="1"/>
</dbReference>
<evidence type="ECO:0000313" key="8">
    <source>
        <dbReference type="EMBL" id="KKS15939.1"/>
    </source>
</evidence>
<dbReference type="Pfam" id="PF01509">
    <property type="entry name" value="TruB_N"/>
    <property type="match status" value="1"/>
</dbReference>
<keyword evidence="5" id="KW-0413">Isomerase</keyword>
<dbReference type="PATRIC" id="fig|1619112.3.peg.890"/>
<reference evidence="8 9" key="1">
    <citation type="journal article" date="2015" name="Nature">
        <title>rRNA introns, odd ribosomes, and small enigmatic genomes across a large radiation of phyla.</title>
        <authorList>
            <person name="Brown C.T."/>
            <person name="Hug L.A."/>
            <person name="Thomas B.C."/>
            <person name="Sharon I."/>
            <person name="Castelle C.J."/>
            <person name="Singh A."/>
            <person name="Wilkins M.J."/>
            <person name="Williams K.H."/>
            <person name="Banfield J.F."/>
        </authorList>
    </citation>
    <scope>NUCLEOTIDE SEQUENCE [LARGE SCALE GENOMIC DNA]</scope>
</reference>
<comment type="caution">
    <text evidence="8">The sequence shown here is derived from an EMBL/GenBank/DDBJ whole genome shotgun (WGS) entry which is preliminary data.</text>
</comment>
<dbReference type="InterPro" id="IPR032819">
    <property type="entry name" value="TruB_C"/>
</dbReference>
<dbReference type="PANTHER" id="PTHR13767">
    <property type="entry name" value="TRNA-PSEUDOURIDINE SYNTHASE"/>
    <property type="match status" value="1"/>
</dbReference>
<sequence length="227" mass="25285">MIINIYKEKNWTSFDVVAKVRSIFKIKKVGHAGTLDPLAEGVLIVLTGPDTKKQNEFMLKEKEYVAMIGFGIQSPTYDMEGPVSIKDISFSVEELEICLQKHIGKYIGTFEQTVPPYSAVKVQGQRLYNKARKGDVQRETLPKKKITIHSIENISFELETLNIEEKDVTIPVMSCTITCSSGTYIRSLAHDLGEDIGVGGVLVKLVRTRIGEYTSEGSIKVGELETP</sequence>
<comment type="similarity">
    <text evidence="2">Belongs to the pseudouridine synthase TruB family. Type 1 subfamily.</text>
</comment>
<dbReference type="GO" id="GO:0006400">
    <property type="term" value="P:tRNA modification"/>
    <property type="evidence" value="ECO:0007669"/>
    <property type="project" value="TreeGrafter"/>
</dbReference>
<accession>A0A0G0WT49</accession>